<keyword evidence="1" id="KW-0812">Transmembrane</keyword>
<comment type="caution">
    <text evidence="2">The sequence shown here is derived from an EMBL/GenBank/DDBJ whole genome shotgun (WGS) entry which is preliminary data.</text>
</comment>
<evidence type="ECO:0000313" key="2">
    <source>
        <dbReference type="EMBL" id="CAI9598029.1"/>
    </source>
</evidence>
<keyword evidence="3" id="KW-1185">Reference proteome</keyword>
<gene>
    <name evidence="2" type="ORF">SPARVUS_LOCUS12334263</name>
</gene>
<dbReference type="Proteomes" id="UP001162483">
    <property type="component" value="Unassembled WGS sequence"/>
</dbReference>
<name>A0ABN9FM29_9NEOB</name>
<feature type="transmembrane region" description="Helical" evidence="1">
    <location>
        <begin position="6"/>
        <end position="25"/>
    </location>
</feature>
<evidence type="ECO:0008006" key="4">
    <source>
        <dbReference type="Google" id="ProtNLM"/>
    </source>
</evidence>
<keyword evidence="1" id="KW-1133">Transmembrane helix</keyword>
<accession>A0ABN9FM29</accession>
<proteinExistence type="predicted"/>
<keyword evidence="1" id="KW-0472">Membrane</keyword>
<protein>
    <recommendedName>
        <fullName evidence="4">ATP synthase F0 subunit 8</fullName>
    </recommendedName>
</protein>
<organism evidence="2 3">
    <name type="scientific">Staurois parvus</name>
    <dbReference type="NCBI Taxonomy" id="386267"/>
    <lineage>
        <taxon>Eukaryota</taxon>
        <taxon>Metazoa</taxon>
        <taxon>Chordata</taxon>
        <taxon>Craniata</taxon>
        <taxon>Vertebrata</taxon>
        <taxon>Euteleostomi</taxon>
        <taxon>Amphibia</taxon>
        <taxon>Batrachia</taxon>
        <taxon>Anura</taxon>
        <taxon>Neobatrachia</taxon>
        <taxon>Ranoidea</taxon>
        <taxon>Ranidae</taxon>
        <taxon>Staurois</taxon>
    </lineage>
</organism>
<dbReference type="EMBL" id="CATNWA010017112">
    <property type="protein sequence ID" value="CAI9598029.1"/>
    <property type="molecule type" value="Genomic_DNA"/>
</dbReference>
<evidence type="ECO:0000313" key="3">
    <source>
        <dbReference type="Proteomes" id="UP001162483"/>
    </source>
</evidence>
<reference evidence="2" key="1">
    <citation type="submission" date="2023-05" db="EMBL/GenBank/DDBJ databases">
        <authorList>
            <person name="Stuckert A."/>
        </authorList>
    </citation>
    <scope>NUCLEOTIDE SEQUENCE</scope>
</reference>
<sequence length="48" mass="5681">MYTFIIYSVSFWLLTLNFVTYIFAFKHSEYMGGLTIWKLGHCPRAQGQ</sequence>
<evidence type="ECO:0000256" key="1">
    <source>
        <dbReference type="SAM" id="Phobius"/>
    </source>
</evidence>